<dbReference type="AlphaFoldDB" id="A0AAF5D1R5"/>
<organism evidence="1 2">
    <name type="scientific">Strongyloides stercoralis</name>
    <name type="common">Threadworm</name>
    <dbReference type="NCBI Taxonomy" id="6248"/>
    <lineage>
        <taxon>Eukaryota</taxon>
        <taxon>Metazoa</taxon>
        <taxon>Ecdysozoa</taxon>
        <taxon>Nematoda</taxon>
        <taxon>Chromadorea</taxon>
        <taxon>Rhabditida</taxon>
        <taxon>Tylenchina</taxon>
        <taxon>Panagrolaimomorpha</taxon>
        <taxon>Strongyloidoidea</taxon>
        <taxon>Strongyloididae</taxon>
        <taxon>Strongyloides</taxon>
    </lineage>
</organism>
<protein>
    <submittedName>
        <fullName evidence="2">RNAse P Rpr2/Rpp21 subunit domain-containing protein</fullName>
    </submittedName>
</protein>
<dbReference type="WBParaSite" id="TCONS_00004350.p1">
    <property type="protein sequence ID" value="TCONS_00004350.p1"/>
    <property type="gene ID" value="XLOC_001684"/>
</dbReference>
<dbReference type="Proteomes" id="UP000035681">
    <property type="component" value="Unplaced"/>
</dbReference>
<proteinExistence type="predicted"/>
<name>A0AAF5D1R5_STRER</name>
<sequence length="487" mass="56309">IKKMAEKPSDTSDNQRLKQMFCHLTPKKAVVPYTMAFDDEKNIWIASKGGLFKLSPDGKKILWSKENAFPKKMSAYTQVVFHDSRIYHIQNEDKTGLSEFKIYSTTGEELHDSFIDGRVQSLVINSENQMFMTKQAETGQDEFFIYTTTIDKPTKWDELVVLDEKAFQTLCLYDDNTLVVATVSIPINMYSKEWLRFVDIKGKKLSPPFSTHGKNEGQIYFPRAIKRYEDDIIVLDKTGKFQRFDRQGKYLETSATIDAFLGNGFEIVGDEAWIICSGIVYDESQETICDDWLEKITLDGSSWKIMSFIFNEISSIGESIEKTKKETLNYLRKLSNLKDLPPTLRSQLASQAKTLSKDIHGIHKNSATKFHCKKCNLILDNKVIIVKIRKHNKKRKLCEMKCKGCDTTFWCNIMNKSKNKKLPETKLDKEKDKKNIVIEFNKNQKIVKPKIDVKPKKKLSKLQMMLQQQLELDKSSQMSTFFDSFAL</sequence>
<dbReference type="SUPFAM" id="SSF101898">
    <property type="entry name" value="NHL repeat"/>
    <property type="match status" value="1"/>
</dbReference>
<reference evidence="2" key="1">
    <citation type="submission" date="2024-02" db="UniProtKB">
        <authorList>
            <consortium name="WormBaseParasite"/>
        </authorList>
    </citation>
    <scope>IDENTIFICATION</scope>
</reference>
<keyword evidence="1" id="KW-1185">Reference proteome</keyword>
<accession>A0AAF5D1R5</accession>
<evidence type="ECO:0000313" key="1">
    <source>
        <dbReference type="Proteomes" id="UP000035681"/>
    </source>
</evidence>
<evidence type="ECO:0000313" key="2">
    <source>
        <dbReference type="WBParaSite" id="TCONS_00004350.p1"/>
    </source>
</evidence>